<dbReference type="OrthoDB" id="73465at2759"/>
<keyword evidence="15" id="KW-1185">Reference proteome</keyword>
<evidence type="ECO:0000256" key="3">
    <source>
        <dbReference type="ARBA" id="ARBA00004127"/>
    </source>
</evidence>
<dbReference type="PANTHER" id="PTHR21049">
    <property type="entry name" value="RIBOPHORIN I"/>
    <property type="match status" value="1"/>
</dbReference>
<gene>
    <name evidence="14" type="primary">PARPA_09175.1 scaffold 35568</name>
</gene>
<protein>
    <recommendedName>
        <fullName evidence="12">Dolichyl-diphosphooligosaccharide--protein glycosyltransferase subunit 1</fullName>
    </recommendedName>
</protein>
<feature type="compositionally biased region" description="Polar residues" evidence="13">
    <location>
        <begin position="711"/>
        <end position="731"/>
    </location>
</feature>
<dbReference type="Proteomes" id="UP000054107">
    <property type="component" value="Unassembled WGS sequence"/>
</dbReference>
<feature type="transmembrane region" description="Helical" evidence="12">
    <location>
        <begin position="226"/>
        <end position="244"/>
    </location>
</feature>
<feature type="compositionally biased region" description="Low complexity" evidence="13">
    <location>
        <begin position="1233"/>
        <end position="1245"/>
    </location>
</feature>
<evidence type="ECO:0000256" key="1">
    <source>
        <dbReference type="ARBA" id="ARBA00002791"/>
    </source>
</evidence>
<evidence type="ECO:0000256" key="10">
    <source>
        <dbReference type="ARBA" id="ARBA00022989"/>
    </source>
</evidence>
<evidence type="ECO:0000256" key="7">
    <source>
        <dbReference type="ARBA" id="ARBA00022692"/>
    </source>
</evidence>
<dbReference type="GO" id="GO:0008250">
    <property type="term" value="C:oligosaccharyltransferase complex"/>
    <property type="evidence" value="ECO:0007669"/>
    <property type="project" value="UniProtKB-UniRule"/>
</dbReference>
<keyword evidence="7 12" id="KW-0812">Transmembrane</keyword>
<evidence type="ECO:0000256" key="11">
    <source>
        <dbReference type="ARBA" id="ARBA00023136"/>
    </source>
</evidence>
<dbReference type="PANTHER" id="PTHR21049:SF0">
    <property type="entry name" value="DOLICHYL-DIPHOSPHOOLIGOSACCHARIDE--PROTEIN GLYCOSYLTRANSFERASE SUBUNIT 1"/>
    <property type="match status" value="1"/>
</dbReference>
<evidence type="ECO:0000256" key="12">
    <source>
        <dbReference type="RuleBase" id="RU361143"/>
    </source>
</evidence>
<evidence type="ECO:0000256" key="6">
    <source>
        <dbReference type="ARBA" id="ARBA00008905"/>
    </source>
</evidence>
<proteinExistence type="inferred from homology"/>
<comment type="function">
    <text evidence="1 12">Subunit of the oligosaccharyl transferase (OST) complex that catalyzes the initial transfer of a defined glycan (Glc(3)Man(9)GlcNAc(2) in eukaryotes) from the lipid carrier dolichol-pyrophosphate to an asparagine residue within an Asn-X-Ser/Thr consensus motif in nascent polypeptide chains, the first step in protein N-glycosylation. N-glycosylation occurs cotranslationally and the complex associates with the Sec61 complex at the channel-forming translocon complex that mediates protein translocation across the endoplasmic reticulum (ER). All subunits are required for a maximal enzyme activity.</text>
</comment>
<feature type="region of interest" description="Disordered" evidence="13">
    <location>
        <begin position="690"/>
        <end position="731"/>
    </location>
</feature>
<comment type="pathway">
    <text evidence="4 12">Protein modification; protein glycosylation.</text>
</comment>
<dbReference type="InterPro" id="IPR007676">
    <property type="entry name" value="Ribophorin_I"/>
</dbReference>
<feature type="region of interest" description="Disordered" evidence="13">
    <location>
        <begin position="1226"/>
        <end position="1245"/>
    </location>
</feature>
<evidence type="ECO:0000313" key="14">
    <source>
        <dbReference type="EMBL" id="CEP14984.1"/>
    </source>
</evidence>
<keyword evidence="10 12" id="KW-1133">Transmembrane helix</keyword>
<feature type="region of interest" description="Disordered" evidence="13">
    <location>
        <begin position="1257"/>
        <end position="1297"/>
    </location>
</feature>
<organism evidence="14 15">
    <name type="scientific">Parasitella parasitica</name>
    <dbReference type="NCBI Taxonomy" id="35722"/>
    <lineage>
        <taxon>Eukaryota</taxon>
        <taxon>Fungi</taxon>
        <taxon>Fungi incertae sedis</taxon>
        <taxon>Mucoromycota</taxon>
        <taxon>Mucoromycotina</taxon>
        <taxon>Mucoromycetes</taxon>
        <taxon>Mucorales</taxon>
        <taxon>Mucorineae</taxon>
        <taxon>Mucoraceae</taxon>
        <taxon>Parasitella</taxon>
    </lineage>
</organism>
<comment type="similarity">
    <text evidence="5">Belongs to the CCC1 family.</text>
</comment>
<dbReference type="EMBL" id="LN731785">
    <property type="protein sequence ID" value="CEP14984.1"/>
    <property type="molecule type" value="Genomic_DNA"/>
</dbReference>
<feature type="transmembrane region" description="Helical" evidence="12">
    <location>
        <begin position="196"/>
        <end position="220"/>
    </location>
</feature>
<comment type="subcellular location">
    <subcellularLocation>
        <location evidence="3">Endomembrane system</location>
        <topology evidence="3">Multi-pass membrane protein</topology>
    </subcellularLocation>
    <subcellularLocation>
        <location evidence="2 12">Endoplasmic reticulum membrane</location>
        <topology evidence="2 12">Single-pass type I membrane protein</topology>
    </subcellularLocation>
</comment>
<feature type="compositionally biased region" description="Polar residues" evidence="13">
    <location>
        <begin position="691"/>
        <end position="702"/>
    </location>
</feature>
<evidence type="ECO:0000256" key="8">
    <source>
        <dbReference type="ARBA" id="ARBA00022729"/>
    </source>
</evidence>
<keyword evidence="8" id="KW-0732">Signal</keyword>
<evidence type="ECO:0000256" key="9">
    <source>
        <dbReference type="ARBA" id="ARBA00022824"/>
    </source>
</evidence>
<evidence type="ECO:0000256" key="2">
    <source>
        <dbReference type="ARBA" id="ARBA00004115"/>
    </source>
</evidence>
<comment type="similarity">
    <text evidence="6 12">Belongs to the OST1 family.</text>
</comment>
<evidence type="ECO:0000256" key="13">
    <source>
        <dbReference type="SAM" id="MobiDB-lite"/>
    </source>
</evidence>
<comment type="caution">
    <text evidence="12">Lacks conserved residue(s) required for the propagation of feature annotation.</text>
</comment>
<dbReference type="GO" id="GO:0018279">
    <property type="term" value="P:protein N-linked glycosylation via asparagine"/>
    <property type="evidence" value="ECO:0007669"/>
    <property type="project" value="TreeGrafter"/>
</dbReference>
<dbReference type="InterPro" id="IPR008217">
    <property type="entry name" value="Ccc1_fam"/>
</dbReference>
<dbReference type="UniPathway" id="UPA00378"/>
<evidence type="ECO:0000256" key="5">
    <source>
        <dbReference type="ARBA" id="ARBA00007049"/>
    </source>
</evidence>
<dbReference type="GO" id="GO:0005384">
    <property type="term" value="F:manganese ion transmembrane transporter activity"/>
    <property type="evidence" value="ECO:0007669"/>
    <property type="project" value="InterPro"/>
</dbReference>
<dbReference type="CDD" id="cd02435">
    <property type="entry name" value="CCC1"/>
    <property type="match status" value="1"/>
</dbReference>
<keyword evidence="11 12" id="KW-0472">Membrane</keyword>
<dbReference type="Pfam" id="PF04597">
    <property type="entry name" value="Ribophorin_I"/>
    <property type="match status" value="1"/>
</dbReference>
<reference evidence="14 15" key="1">
    <citation type="submission" date="2014-09" db="EMBL/GenBank/DDBJ databases">
        <authorList>
            <person name="Ellenberger Sabrina"/>
        </authorList>
    </citation>
    <scope>NUCLEOTIDE SEQUENCE [LARGE SCALE GENOMIC DNA]</scope>
    <source>
        <strain evidence="14 15">CBS 412.66</strain>
    </source>
</reference>
<dbReference type="GO" id="GO:0030026">
    <property type="term" value="P:intracellular manganese ion homeostasis"/>
    <property type="evidence" value="ECO:0007669"/>
    <property type="project" value="InterPro"/>
</dbReference>
<feature type="transmembrane region" description="Helical" evidence="12">
    <location>
        <begin position="256"/>
        <end position="278"/>
    </location>
</feature>
<accession>A0A0B7NHJ6</accession>
<comment type="subunit">
    <text evidence="12">Component of the oligosaccharyltransferase (OST) complex.</text>
</comment>
<evidence type="ECO:0000256" key="4">
    <source>
        <dbReference type="ARBA" id="ARBA00004922"/>
    </source>
</evidence>
<dbReference type="Pfam" id="PF01988">
    <property type="entry name" value="VIT1"/>
    <property type="match status" value="1"/>
</dbReference>
<feature type="compositionally biased region" description="Basic residues" evidence="13">
    <location>
        <begin position="1276"/>
        <end position="1291"/>
    </location>
</feature>
<keyword evidence="9 12" id="KW-0256">Endoplasmic reticulum</keyword>
<dbReference type="STRING" id="35722.A0A0B7NHJ6"/>
<name>A0A0B7NHJ6_9FUNG</name>
<evidence type="ECO:0000313" key="15">
    <source>
        <dbReference type="Proteomes" id="UP000054107"/>
    </source>
</evidence>
<sequence>MKSTTEDYQLLPKYRSRHSLEDDEEYHLGSGELPVAAEEKERIPHRTQLKGVKEHVEEHFDRPELVRDCILGLSDGLTVPFALAAGLSSLGDSRIVIYGGIAELVSGAISMGLGGYLAAKSEADHYHTEREREAREVELYPEEEEEEIIELFEPYGLDRESMEPMMVRFRQNSEKFVDFMMRFELNLELPDPNRSWISALTIGLSYLLGGFIPLLPYFFILDTTEALYTSCFVTGLTLFCFGYLKSIYLRPKQALIGAIQTLAIGAVAAAFSYGIVALHQPIHSGYSSLDTCRISKNRPISAAAALSSEVDTASQQNKLTFDLICKASSSDCQGVSATLAKATEIISSAFQFETPLAINASYVSFCQEYQDCHYDRKYASIGQAFPSISYVMVDNTDGMTRLYPQPLLKQFTNMSVKPSWTQYDIEAQFNNEISWYFVNNSDSIRSDQTDFLRNVIHELIHGLGFMTSWNDDFYDNLIPLFDSDKLDYFITPTLLAQTDQQQLMSSYGSNQPFWGFVEFPFDKYIHYAVSNSDSEKYMPFTAITRELNDFSSSNTTFRNMVDLANAWYNSEEYKLSKQVYTRTVTPLDVLAVIDNEPLIFLETSVTPFSSGSSLCHVDQSQYLNTTEYLMVYLANSGIDITQLDQLFPGGPIGPKLLKIMATLGYRLENNQSVNTVRPSLSYWNPPKGLVNTGSNPSPSLSIDTAGPARMPTSSASIANAGSTSTDQSASKASSATADNRHYWHSFLSCIIITLALYSEMRVLLIAVLFLGYVYTFNTSQLHNEFDNDRIIRVIDLTSSVVKEDIAIRANYLETSPTQVYHFVVPSVLHDDVSSLEAFLKHKSKDALKMEFAGFDQEHQVKLGIKLTYTHQIRPLPVKIPQISKQHVTYSSNIFMLSPYHTTNIKTTFTLPTANVVNFKGGEPHHQGEQTKNSIVYGPFNDIPPLFASACSFHYEYQSPIITVTTLKRHVQVSHWGGKLSVQEDYAIRHDGARLDKEFSRIQFQMASHVLHQTNVLTNLVFDLPVSAQDAYFRDEIGNVSTSNFRREKTKSVLEIVPRFPLFGGWGTTFYFGYDAPLKDFVRFVKGKYMLKVNFLNNVKDMTVDQVELMVVLPEGASNIEAIPSSTFELDSIEQKMYYTYFDSTGRPALVFQKKNAVSQHEQPIFILYHYSALKLLLKPIVASIAFFVMSLLSIVISKVPWKIGHEEKYIATIKLHEHEPTVVIKKPAATQKTSSTPVSSRESSPFPVFVDENSVAANTRARKPHIDPVLLDNNNIKKKKRSASKKSGKKSSAKEED</sequence>